<feature type="chain" id="PRO_5039012012" evidence="5">
    <location>
        <begin position="20"/>
        <end position="255"/>
    </location>
</feature>
<comment type="similarity">
    <text evidence="1">Belongs to the bacterial solute-binding protein ModA family.</text>
</comment>
<accession>A0A318RM09</accession>
<evidence type="ECO:0000256" key="3">
    <source>
        <dbReference type="ARBA" id="ARBA00022729"/>
    </source>
</evidence>
<feature type="binding site" evidence="4">
    <location>
        <position position="72"/>
    </location>
    <ligand>
        <name>molybdate</name>
        <dbReference type="ChEBI" id="CHEBI:36264"/>
    </ligand>
</feature>
<feature type="signal peptide" evidence="5">
    <location>
        <begin position="1"/>
        <end position="19"/>
    </location>
</feature>
<dbReference type="Proteomes" id="UP000247591">
    <property type="component" value="Unassembled WGS sequence"/>
</dbReference>
<feature type="binding site" evidence="4">
    <location>
        <position position="44"/>
    </location>
    <ligand>
        <name>molybdate</name>
        <dbReference type="ChEBI" id="CHEBI:36264"/>
    </ligand>
</feature>
<protein>
    <submittedName>
        <fullName evidence="6">Molybdate transport system substrate-binding protein</fullName>
    </submittedName>
</protein>
<keyword evidence="4" id="KW-0500">Molybdenum</keyword>
<feature type="binding site" evidence="4">
    <location>
        <position position="190"/>
    </location>
    <ligand>
        <name>molybdate</name>
        <dbReference type="ChEBI" id="CHEBI:36264"/>
    </ligand>
</feature>
<evidence type="ECO:0000256" key="2">
    <source>
        <dbReference type="ARBA" id="ARBA00022723"/>
    </source>
</evidence>
<dbReference type="PIRSF" id="PIRSF004846">
    <property type="entry name" value="ModA"/>
    <property type="match status" value="1"/>
</dbReference>
<dbReference type="CDD" id="cd13538">
    <property type="entry name" value="PBP2_ModA_like_1"/>
    <property type="match status" value="1"/>
</dbReference>
<comment type="caution">
    <text evidence="6">The sequence shown here is derived from an EMBL/GenBank/DDBJ whole genome shotgun (WGS) entry which is preliminary data.</text>
</comment>
<dbReference type="SUPFAM" id="SSF53850">
    <property type="entry name" value="Periplasmic binding protein-like II"/>
    <property type="match status" value="1"/>
</dbReference>
<dbReference type="GO" id="GO:0015689">
    <property type="term" value="P:molybdate ion transport"/>
    <property type="evidence" value="ECO:0007669"/>
    <property type="project" value="InterPro"/>
</dbReference>
<dbReference type="PROSITE" id="PS51257">
    <property type="entry name" value="PROKAR_LIPOPROTEIN"/>
    <property type="match status" value="1"/>
</dbReference>
<dbReference type="EMBL" id="QJSP01000005">
    <property type="protein sequence ID" value="PYE18099.1"/>
    <property type="molecule type" value="Genomic_DNA"/>
</dbReference>
<organism evidence="6 7">
    <name type="scientific">Williamsia limnetica</name>
    <dbReference type="NCBI Taxonomy" id="882452"/>
    <lineage>
        <taxon>Bacteria</taxon>
        <taxon>Bacillati</taxon>
        <taxon>Actinomycetota</taxon>
        <taxon>Actinomycetes</taxon>
        <taxon>Mycobacteriales</taxon>
        <taxon>Nocardiaceae</taxon>
        <taxon>Williamsia</taxon>
    </lineage>
</organism>
<name>A0A318RM09_WILLI</name>
<evidence type="ECO:0000313" key="6">
    <source>
        <dbReference type="EMBL" id="PYE18099.1"/>
    </source>
</evidence>
<dbReference type="GO" id="GO:0046872">
    <property type="term" value="F:metal ion binding"/>
    <property type="evidence" value="ECO:0007669"/>
    <property type="project" value="UniProtKB-KW"/>
</dbReference>
<keyword evidence="3 5" id="KW-0732">Signal</keyword>
<feature type="binding site" evidence="4">
    <location>
        <position position="172"/>
    </location>
    <ligand>
        <name>molybdate</name>
        <dbReference type="ChEBI" id="CHEBI:36264"/>
    </ligand>
</feature>
<evidence type="ECO:0000256" key="1">
    <source>
        <dbReference type="ARBA" id="ARBA00009175"/>
    </source>
</evidence>
<keyword evidence="7" id="KW-1185">Reference proteome</keyword>
<dbReference type="OrthoDB" id="9785015at2"/>
<dbReference type="PANTHER" id="PTHR30632">
    <property type="entry name" value="MOLYBDATE-BINDING PERIPLASMIC PROTEIN"/>
    <property type="match status" value="1"/>
</dbReference>
<reference evidence="6 7" key="1">
    <citation type="submission" date="2018-06" db="EMBL/GenBank/DDBJ databases">
        <title>Genomic Encyclopedia of Type Strains, Phase IV (KMG-IV): sequencing the most valuable type-strain genomes for metagenomic binning, comparative biology and taxonomic classification.</title>
        <authorList>
            <person name="Goeker M."/>
        </authorList>
    </citation>
    <scope>NUCLEOTIDE SEQUENCE [LARGE SCALE GENOMIC DNA]</scope>
    <source>
        <strain evidence="6 7">DSM 45521</strain>
    </source>
</reference>
<dbReference type="Pfam" id="PF13531">
    <property type="entry name" value="SBP_bac_11"/>
    <property type="match status" value="1"/>
</dbReference>
<dbReference type="GO" id="GO:0030973">
    <property type="term" value="F:molybdate ion binding"/>
    <property type="evidence" value="ECO:0007669"/>
    <property type="project" value="TreeGrafter"/>
</dbReference>
<proteinExistence type="inferred from homology"/>
<dbReference type="NCBIfam" id="TIGR01256">
    <property type="entry name" value="modA"/>
    <property type="match status" value="1"/>
</dbReference>
<dbReference type="RefSeq" id="WP_110469455.1">
    <property type="nucleotide sequence ID" value="NZ_QJSP01000005.1"/>
</dbReference>
<dbReference type="PANTHER" id="PTHR30632:SF0">
    <property type="entry name" value="SULFATE-BINDING PROTEIN"/>
    <property type="match status" value="1"/>
</dbReference>
<dbReference type="InterPro" id="IPR005950">
    <property type="entry name" value="ModA"/>
</dbReference>
<dbReference type="InterPro" id="IPR050682">
    <property type="entry name" value="ModA/WtpA"/>
</dbReference>
<gene>
    <name evidence="6" type="ORF">DFR67_105244</name>
</gene>
<sequence>MKSRIFAALVLTAVLMVTACSSTSEGERSAENGNITLTVFAAASLKKSFTELAERFYTDNPDVEVKFNFDGSQVLATQVEQGANVDVLATADEKNMDKLGEQIADPQIFATNVLTIITQPGNPKNIQSLGDLEKFDVSTVVCAVEVPCGSATAKVEESSGVDIKPVSEETAVTGVLTKVQTRQADAGLVYVTDAVGAGDAVTSVSDPAFAAVVNRYPIGVVAATKNRAAAQRFVDMVLGPEGSALLSAQGFGAAN</sequence>
<keyword evidence="2 4" id="KW-0479">Metal-binding</keyword>
<evidence type="ECO:0000313" key="7">
    <source>
        <dbReference type="Proteomes" id="UP000247591"/>
    </source>
</evidence>
<evidence type="ECO:0000256" key="4">
    <source>
        <dbReference type="PIRSR" id="PIRSR004846-1"/>
    </source>
</evidence>
<dbReference type="Gene3D" id="3.40.190.10">
    <property type="entry name" value="Periplasmic binding protein-like II"/>
    <property type="match status" value="2"/>
</dbReference>
<dbReference type="AlphaFoldDB" id="A0A318RM09"/>
<evidence type="ECO:0000256" key="5">
    <source>
        <dbReference type="SAM" id="SignalP"/>
    </source>
</evidence>